<keyword evidence="7" id="KW-1185">Reference proteome</keyword>
<dbReference type="RefSeq" id="WP_345412107.1">
    <property type="nucleotide sequence ID" value="NZ_BAABGT010000007.1"/>
</dbReference>
<evidence type="ECO:0008006" key="8">
    <source>
        <dbReference type="Google" id="ProtNLM"/>
    </source>
</evidence>
<evidence type="ECO:0000256" key="4">
    <source>
        <dbReference type="ARBA" id="ARBA00023239"/>
    </source>
</evidence>
<keyword evidence="4" id="KW-0456">Lyase</keyword>
<dbReference type="InterPro" id="IPR013785">
    <property type="entry name" value="Aldolase_TIM"/>
</dbReference>
<proteinExistence type="inferred from homology"/>
<comment type="similarity">
    <text evidence="2">Belongs to the KHG/KDPG aldolase family.</text>
</comment>
<dbReference type="InterPro" id="IPR000887">
    <property type="entry name" value="Aldlse_KDPG_KHG"/>
</dbReference>
<reference evidence="7" key="1">
    <citation type="journal article" date="2019" name="Int. J. Syst. Evol. Microbiol.">
        <title>The Global Catalogue of Microorganisms (GCM) 10K type strain sequencing project: providing services to taxonomists for standard genome sequencing and annotation.</title>
        <authorList>
            <consortium name="The Broad Institute Genomics Platform"/>
            <consortium name="The Broad Institute Genome Sequencing Center for Infectious Disease"/>
            <person name="Wu L."/>
            <person name="Ma J."/>
        </authorList>
    </citation>
    <scope>NUCLEOTIDE SEQUENCE [LARGE SCALE GENOMIC DNA]</scope>
    <source>
        <strain evidence="7">JCM 17906</strain>
    </source>
</reference>
<sequence>MTLSLERTPPSEALCRTRVVAVLRADSPEHLLPAARTLVEQGLVCLELTMTTPGALDSLRLLRAELGASADLGVGSVRGAEAARQALDAGAAFLVSPVFDPAVLAECVAARVPAYPAGLTPTELVTAWDAGASAVKLFPAGTVGPAHLQAVREPLPELAVMPTGGIGIDDVGAWLRAGALAVGLGGSLSGDALRGGDLGALADRAARALAGARG</sequence>
<comment type="caution">
    <text evidence="6">The sequence shown here is derived from an EMBL/GenBank/DDBJ whole genome shotgun (WGS) entry which is preliminary data.</text>
</comment>
<dbReference type="InterPro" id="IPR031338">
    <property type="entry name" value="KDPG/KHG_AS_2"/>
</dbReference>
<evidence type="ECO:0000256" key="5">
    <source>
        <dbReference type="ARBA" id="ARBA00023277"/>
    </source>
</evidence>
<dbReference type="EMBL" id="BAABGT010000007">
    <property type="protein sequence ID" value="GAA4536852.1"/>
    <property type="molecule type" value="Genomic_DNA"/>
</dbReference>
<comment type="subunit">
    <text evidence="3">Homotrimer.</text>
</comment>
<evidence type="ECO:0000256" key="3">
    <source>
        <dbReference type="ARBA" id="ARBA00011233"/>
    </source>
</evidence>
<accession>A0ABP8REC3</accession>
<dbReference type="Pfam" id="PF01081">
    <property type="entry name" value="Aldolase"/>
    <property type="match status" value="1"/>
</dbReference>
<keyword evidence="5" id="KW-0119">Carbohydrate metabolism</keyword>
<evidence type="ECO:0000313" key="7">
    <source>
        <dbReference type="Proteomes" id="UP001501598"/>
    </source>
</evidence>
<dbReference type="PANTHER" id="PTHR30246:SF1">
    <property type="entry name" value="2-DEHYDRO-3-DEOXY-6-PHOSPHOGALACTONATE ALDOLASE-RELATED"/>
    <property type="match status" value="1"/>
</dbReference>
<dbReference type="SUPFAM" id="SSF51569">
    <property type="entry name" value="Aldolase"/>
    <property type="match status" value="1"/>
</dbReference>
<evidence type="ECO:0000256" key="1">
    <source>
        <dbReference type="ARBA" id="ARBA00004761"/>
    </source>
</evidence>
<name>A0ABP8REC3_9PSEU</name>
<evidence type="ECO:0000256" key="2">
    <source>
        <dbReference type="ARBA" id="ARBA00006906"/>
    </source>
</evidence>
<dbReference type="Proteomes" id="UP001501598">
    <property type="component" value="Unassembled WGS sequence"/>
</dbReference>
<dbReference type="PANTHER" id="PTHR30246">
    <property type="entry name" value="2-KETO-3-DEOXY-6-PHOSPHOGLUCONATE ALDOLASE"/>
    <property type="match status" value="1"/>
</dbReference>
<gene>
    <name evidence="6" type="ORF">GCM10023175_04290</name>
</gene>
<protein>
    <recommendedName>
        <fullName evidence="8">2-dehydro-3-deoxyphosphogluconate aldolase/(4S)-4-hydroxy-2-oxoglutarate aldolase</fullName>
    </recommendedName>
</protein>
<dbReference type="PROSITE" id="PS00160">
    <property type="entry name" value="ALDOLASE_KDPG_KHG_2"/>
    <property type="match status" value="1"/>
</dbReference>
<dbReference type="Gene3D" id="3.20.20.70">
    <property type="entry name" value="Aldolase class I"/>
    <property type="match status" value="1"/>
</dbReference>
<comment type="pathway">
    <text evidence="1">Carbohydrate acid metabolism.</text>
</comment>
<organism evidence="6 7">
    <name type="scientific">Pseudonocardia xishanensis</name>
    <dbReference type="NCBI Taxonomy" id="630995"/>
    <lineage>
        <taxon>Bacteria</taxon>
        <taxon>Bacillati</taxon>
        <taxon>Actinomycetota</taxon>
        <taxon>Actinomycetes</taxon>
        <taxon>Pseudonocardiales</taxon>
        <taxon>Pseudonocardiaceae</taxon>
        <taxon>Pseudonocardia</taxon>
    </lineage>
</organism>
<evidence type="ECO:0000313" key="6">
    <source>
        <dbReference type="EMBL" id="GAA4536852.1"/>
    </source>
</evidence>
<dbReference type="CDD" id="cd00452">
    <property type="entry name" value="KDPG_aldolase"/>
    <property type="match status" value="1"/>
</dbReference>